<keyword evidence="1" id="KW-1133">Transmembrane helix</keyword>
<reference evidence="2" key="1">
    <citation type="submission" date="2022-12" db="EMBL/GenBank/DDBJ databases">
        <title>Reference genome sequencing for broad-spectrum identification of bacterial and archaeal isolates by mass spectrometry.</title>
        <authorList>
            <person name="Sekiguchi Y."/>
            <person name="Tourlousse D.M."/>
        </authorList>
    </citation>
    <scope>NUCLEOTIDE SEQUENCE</scope>
    <source>
        <strain evidence="2">LLR39Z86</strain>
    </source>
</reference>
<gene>
    <name evidence="2" type="ORF">GALLR39Z86_48750</name>
</gene>
<protein>
    <submittedName>
        <fullName evidence="2">Uncharacterized protein</fullName>
    </submittedName>
</protein>
<name>A0A9W6GDT6_9ACTN</name>
<keyword evidence="1" id="KW-0812">Transmembrane</keyword>
<keyword evidence="1" id="KW-0472">Membrane</keyword>
<comment type="caution">
    <text evidence="2">The sequence shown here is derived from an EMBL/GenBank/DDBJ whole genome shotgun (WGS) entry which is preliminary data.</text>
</comment>
<organism evidence="2 3">
    <name type="scientific">Glycomyces algeriensis</name>
    <dbReference type="NCBI Taxonomy" id="256037"/>
    <lineage>
        <taxon>Bacteria</taxon>
        <taxon>Bacillati</taxon>
        <taxon>Actinomycetota</taxon>
        <taxon>Actinomycetes</taxon>
        <taxon>Glycomycetales</taxon>
        <taxon>Glycomycetaceae</taxon>
        <taxon>Glycomyces</taxon>
    </lineage>
</organism>
<keyword evidence="3" id="KW-1185">Reference proteome</keyword>
<dbReference type="Proteomes" id="UP001144313">
    <property type="component" value="Unassembled WGS sequence"/>
</dbReference>
<dbReference type="AlphaFoldDB" id="A0A9W6GDT6"/>
<evidence type="ECO:0000256" key="1">
    <source>
        <dbReference type="SAM" id="Phobius"/>
    </source>
</evidence>
<evidence type="ECO:0000313" key="2">
    <source>
        <dbReference type="EMBL" id="GLI45025.1"/>
    </source>
</evidence>
<accession>A0A9W6GDT6</accession>
<feature type="transmembrane region" description="Helical" evidence="1">
    <location>
        <begin position="29"/>
        <end position="47"/>
    </location>
</feature>
<dbReference type="EMBL" id="BSDT01000001">
    <property type="protein sequence ID" value="GLI45025.1"/>
    <property type="molecule type" value="Genomic_DNA"/>
</dbReference>
<proteinExistence type="predicted"/>
<feature type="transmembrane region" description="Helical" evidence="1">
    <location>
        <begin position="100"/>
        <end position="121"/>
    </location>
</feature>
<sequence length="124" mass="13599">MKNAGYLLLVLAIVFWAMRDIGPGTALIAFGFAGTWTLVGAPVWCGAETRKGLSCRKNSYGLLLGCSYNQHRWQKISDLFKPKEIREAFRGWFTGAANRIATCALAISAMGTLITLSQFLMSFA</sequence>
<evidence type="ECO:0000313" key="3">
    <source>
        <dbReference type="Proteomes" id="UP001144313"/>
    </source>
</evidence>